<feature type="compositionally biased region" description="Polar residues" evidence="2">
    <location>
        <begin position="489"/>
        <end position="500"/>
    </location>
</feature>
<dbReference type="PROSITE" id="PS50994">
    <property type="entry name" value="INTEGRASE"/>
    <property type="match status" value="1"/>
</dbReference>
<dbReference type="RefSeq" id="XP_018493986.1">
    <property type="nucleotide sequence ID" value="XM_018638470.1"/>
</dbReference>
<sequence length="521" mass="59150">MVGNFQTYKRGRRALESYGGSKKNSPVKKFGRYQAIHADLTVVDGVILKADRITLPESLRLRAFRLAHDDAHPGIVRTKHRLRARYWWPSMDRFIEEAIRSCKLCSEHDKTVVPNSAPITPTDFPEYPWQRLAIDIRGPDSTLGSQFRFAIAVIDYHSKWAEVELVNEVTTSRVISFLRRIFNREGVPETLVSDNGVQFTSREFNEFLQEYGVKHYKSPNYHPRANGLIERFNRTLGHMLATAKMAGGNIRDRLIEMLGSYNSTPQATTGVSPAELLHGRPPKTRLDVSGETPLARRPLSEKTQALRAKVEENQSKQTWYANLRRAARPHNLREGDFVRIQKPSVTKGQKKYSDPVQITRQMGRDTFQTSDDRIWHANRMAAHSKAPYEHTTVSTDYFGDIDFLASPTAAAETDARATGIETTRDLPHKPPELIDEGCSGDGREEGQEQTQGSLVLMESEDSEVETIVASEPGPLVRMEDVVYSKRMRSSTSSEATSQPRQSRKRRRTGRMMPAWLRNINV</sequence>
<dbReference type="Proteomes" id="UP000694867">
    <property type="component" value="Unplaced"/>
</dbReference>
<evidence type="ECO:0000259" key="3">
    <source>
        <dbReference type="PROSITE" id="PS50994"/>
    </source>
</evidence>
<dbReference type="GeneID" id="108863839"/>
<feature type="domain" description="Integrase catalytic" evidence="3">
    <location>
        <begin position="124"/>
        <end position="281"/>
    </location>
</feature>
<dbReference type="InterPro" id="IPR012337">
    <property type="entry name" value="RNaseH-like_sf"/>
</dbReference>
<feature type="region of interest" description="Disordered" evidence="2">
    <location>
        <begin position="266"/>
        <end position="303"/>
    </location>
</feature>
<dbReference type="Pfam" id="PF00665">
    <property type="entry name" value="rve"/>
    <property type="match status" value="1"/>
</dbReference>
<keyword evidence="4" id="KW-1185">Reference proteome</keyword>
<dbReference type="GO" id="GO:0003964">
    <property type="term" value="F:RNA-directed DNA polymerase activity"/>
    <property type="evidence" value="ECO:0007669"/>
    <property type="project" value="UniProtKB-EC"/>
</dbReference>
<accession>A0AAJ7L4P0</accession>
<dbReference type="AlphaFoldDB" id="A0AAJ7L4P0"/>
<name>A0AAJ7L4P0_9ACAR</name>
<gene>
    <name evidence="5" type="primary">LOC108863839</name>
</gene>
<dbReference type="KEGG" id="goe:108863839"/>
<protein>
    <recommendedName>
        <fullName evidence="1">RNA-directed DNA polymerase</fullName>
        <ecNumber evidence="1">2.7.7.49</ecNumber>
    </recommendedName>
</protein>
<feature type="region of interest" description="Disordered" evidence="2">
    <location>
        <begin position="482"/>
        <end position="521"/>
    </location>
</feature>
<reference evidence="5" key="1">
    <citation type="submission" date="2025-08" db="UniProtKB">
        <authorList>
            <consortium name="RefSeq"/>
        </authorList>
    </citation>
    <scope>IDENTIFICATION</scope>
</reference>
<dbReference type="InterPro" id="IPR041588">
    <property type="entry name" value="Integrase_H2C2"/>
</dbReference>
<proteinExistence type="predicted"/>
<dbReference type="PANTHER" id="PTHR37984">
    <property type="entry name" value="PROTEIN CBG26694"/>
    <property type="match status" value="1"/>
</dbReference>
<dbReference type="SUPFAM" id="SSF53098">
    <property type="entry name" value="Ribonuclease H-like"/>
    <property type="match status" value="1"/>
</dbReference>
<dbReference type="PANTHER" id="PTHR37984:SF5">
    <property type="entry name" value="PROTEIN NYNRIN-LIKE"/>
    <property type="match status" value="1"/>
</dbReference>
<dbReference type="InterPro" id="IPR001584">
    <property type="entry name" value="Integrase_cat-core"/>
</dbReference>
<dbReference type="FunFam" id="1.10.340.70:FF:000004">
    <property type="entry name" value="Retrovirus-related Pol polyprotein from transposon 297-like Protein"/>
    <property type="match status" value="1"/>
</dbReference>
<dbReference type="FunFam" id="3.30.420.10:FF:000063">
    <property type="entry name" value="Retrovirus-related Pol polyprotein from transposon 297-like Protein"/>
    <property type="match status" value="1"/>
</dbReference>
<evidence type="ECO:0000313" key="5">
    <source>
        <dbReference type="RefSeq" id="XP_018493986.1"/>
    </source>
</evidence>
<dbReference type="InterPro" id="IPR050951">
    <property type="entry name" value="Retrovirus_Pol_polyprotein"/>
</dbReference>
<feature type="compositionally biased region" description="Basic and acidic residues" evidence="2">
    <location>
        <begin position="422"/>
        <end position="432"/>
    </location>
</feature>
<dbReference type="Gene3D" id="1.10.340.70">
    <property type="match status" value="1"/>
</dbReference>
<dbReference type="EC" id="2.7.7.49" evidence="1"/>
<dbReference type="GO" id="GO:0003676">
    <property type="term" value="F:nucleic acid binding"/>
    <property type="evidence" value="ECO:0007669"/>
    <property type="project" value="InterPro"/>
</dbReference>
<dbReference type="GO" id="GO:0015074">
    <property type="term" value="P:DNA integration"/>
    <property type="evidence" value="ECO:0007669"/>
    <property type="project" value="InterPro"/>
</dbReference>
<organism evidence="4 5">
    <name type="scientific">Galendromus occidentalis</name>
    <name type="common">western predatory mite</name>
    <dbReference type="NCBI Taxonomy" id="34638"/>
    <lineage>
        <taxon>Eukaryota</taxon>
        <taxon>Metazoa</taxon>
        <taxon>Ecdysozoa</taxon>
        <taxon>Arthropoda</taxon>
        <taxon>Chelicerata</taxon>
        <taxon>Arachnida</taxon>
        <taxon>Acari</taxon>
        <taxon>Parasitiformes</taxon>
        <taxon>Mesostigmata</taxon>
        <taxon>Gamasina</taxon>
        <taxon>Phytoseioidea</taxon>
        <taxon>Phytoseiidae</taxon>
        <taxon>Typhlodrominae</taxon>
        <taxon>Galendromus</taxon>
    </lineage>
</organism>
<dbReference type="Pfam" id="PF17921">
    <property type="entry name" value="Integrase_H2C2"/>
    <property type="match status" value="1"/>
</dbReference>
<evidence type="ECO:0000313" key="4">
    <source>
        <dbReference type="Proteomes" id="UP000694867"/>
    </source>
</evidence>
<dbReference type="Gene3D" id="3.30.420.10">
    <property type="entry name" value="Ribonuclease H-like superfamily/Ribonuclease H"/>
    <property type="match status" value="1"/>
</dbReference>
<feature type="region of interest" description="Disordered" evidence="2">
    <location>
        <begin position="414"/>
        <end position="466"/>
    </location>
</feature>
<dbReference type="InterPro" id="IPR036397">
    <property type="entry name" value="RNaseH_sf"/>
</dbReference>
<evidence type="ECO:0000256" key="2">
    <source>
        <dbReference type="SAM" id="MobiDB-lite"/>
    </source>
</evidence>
<evidence type="ECO:0000256" key="1">
    <source>
        <dbReference type="ARBA" id="ARBA00012493"/>
    </source>
</evidence>